<protein>
    <submittedName>
        <fullName evidence="1">Uncharacterized protein</fullName>
    </submittedName>
</protein>
<organism evidence="1">
    <name type="scientific">Rhizophora mucronata</name>
    <name type="common">Asiatic mangrove</name>
    <dbReference type="NCBI Taxonomy" id="61149"/>
    <lineage>
        <taxon>Eukaryota</taxon>
        <taxon>Viridiplantae</taxon>
        <taxon>Streptophyta</taxon>
        <taxon>Embryophyta</taxon>
        <taxon>Tracheophyta</taxon>
        <taxon>Spermatophyta</taxon>
        <taxon>Magnoliopsida</taxon>
        <taxon>eudicotyledons</taxon>
        <taxon>Gunneridae</taxon>
        <taxon>Pentapetalae</taxon>
        <taxon>rosids</taxon>
        <taxon>fabids</taxon>
        <taxon>Malpighiales</taxon>
        <taxon>Rhizophoraceae</taxon>
        <taxon>Rhizophora</taxon>
    </lineage>
</organism>
<proteinExistence type="predicted"/>
<dbReference type="AlphaFoldDB" id="A0A2P2N8N8"/>
<accession>A0A2P2N8N8</accession>
<name>A0A2P2N8N8_RHIMU</name>
<sequence>MLHYSTSFISLKTWKPMQTNILWRIISQEFLGKQRKH</sequence>
<evidence type="ECO:0000313" key="1">
    <source>
        <dbReference type="EMBL" id="MBX38815.1"/>
    </source>
</evidence>
<dbReference type="EMBL" id="GGEC01058331">
    <property type="protein sequence ID" value="MBX38815.1"/>
    <property type="molecule type" value="Transcribed_RNA"/>
</dbReference>
<reference evidence="1" key="1">
    <citation type="submission" date="2018-02" db="EMBL/GenBank/DDBJ databases">
        <title>Rhizophora mucronata_Transcriptome.</title>
        <authorList>
            <person name="Meera S.P."/>
            <person name="Sreeshan A."/>
            <person name="Augustine A."/>
        </authorList>
    </citation>
    <scope>NUCLEOTIDE SEQUENCE</scope>
    <source>
        <tissue evidence="1">Leaf</tissue>
    </source>
</reference>